<dbReference type="Ensembl" id="ENSEBUT00000022592.1">
    <property type="protein sequence ID" value="ENSEBUP00000022016.1"/>
    <property type="gene ID" value="ENSEBUG00000013586.1"/>
</dbReference>
<dbReference type="AlphaFoldDB" id="A0A8C4QZR9"/>
<reference evidence="1" key="1">
    <citation type="submission" date="2025-08" db="UniProtKB">
        <authorList>
            <consortium name="Ensembl"/>
        </authorList>
    </citation>
    <scope>IDENTIFICATION</scope>
</reference>
<keyword evidence="2" id="KW-1185">Reference proteome</keyword>
<proteinExistence type="predicted"/>
<evidence type="ECO:0000313" key="2">
    <source>
        <dbReference type="Proteomes" id="UP000694388"/>
    </source>
</evidence>
<organism evidence="1 2">
    <name type="scientific">Eptatretus burgeri</name>
    <name type="common">Inshore hagfish</name>
    <dbReference type="NCBI Taxonomy" id="7764"/>
    <lineage>
        <taxon>Eukaryota</taxon>
        <taxon>Metazoa</taxon>
        <taxon>Chordata</taxon>
        <taxon>Craniata</taxon>
        <taxon>Vertebrata</taxon>
        <taxon>Cyclostomata</taxon>
        <taxon>Myxini</taxon>
        <taxon>Myxiniformes</taxon>
        <taxon>Myxinidae</taxon>
        <taxon>Eptatretinae</taxon>
        <taxon>Eptatretus</taxon>
    </lineage>
</organism>
<sequence>MCFVRVSCQVSFSPPPWRASLGSAWPRSAAWLRRWWAVRAFAAPRRDALVYLTSQEPGWEEGVGGCKTRKEVVEVRPPIGLRCESGMLRDSASLQEALSHPFPHPTPYPATSHSTLSLIPPFPLCPPTPPRPSALPHLFPSLWTHPPLPHVPSRPMKLPWQHYEPDGVKGMVILFHCSNQVGVYCKPETRRFVFLTDNLAFRWPEIIGNVLNEELYSPLHLPQVEMLNCLC</sequence>
<reference evidence="1" key="2">
    <citation type="submission" date="2025-09" db="UniProtKB">
        <authorList>
            <consortium name="Ensembl"/>
        </authorList>
    </citation>
    <scope>IDENTIFICATION</scope>
</reference>
<evidence type="ECO:0000313" key="1">
    <source>
        <dbReference type="Ensembl" id="ENSEBUP00000022016.1"/>
    </source>
</evidence>
<protein>
    <submittedName>
        <fullName evidence="1">Uncharacterized protein</fullName>
    </submittedName>
</protein>
<dbReference type="Proteomes" id="UP000694388">
    <property type="component" value="Unplaced"/>
</dbReference>
<name>A0A8C4QZR9_EPTBU</name>
<accession>A0A8C4QZR9</accession>